<dbReference type="EMBL" id="ML977637">
    <property type="protein sequence ID" value="KAF1995555.1"/>
    <property type="molecule type" value="Genomic_DNA"/>
</dbReference>
<proteinExistence type="predicted"/>
<evidence type="ECO:0000256" key="1">
    <source>
        <dbReference type="SAM" id="Phobius"/>
    </source>
</evidence>
<dbReference type="Proteomes" id="UP000799779">
    <property type="component" value="Unassembled WGS sequence"/>
</dbReference>
<dbReference type="Pfam" id="PF24803">
    <property type="entry name" value="DUF7704"/>
    <property type="match status" value="1"/>
</dbReference>
<accession>A0A6A5W8W2</accession>
<dbReference type="AlphaFoldDB" id="A0A6A5W8W2"/>
<feature type="domain" description="DUF7704" evidence="2">
    <location>
        <begin position="5"/>
        <end position="141"/>
    </location>
</feature>
<sequence length="151" mass="16923">MTTEVVPGVYRFFFTWFDPIVSFAGAYMDFAARDLVINSLVPNAPPCNPHYAFIFQRAGGRMLSVSFLSGALLRATDDLKVWKYIQTAILIIDVSTLYSVWDALRVQGRLRFGATRSEDWGTVGITLFATVLRVAFLAGVGYKKRPLDKTE</sequence>
<keyword evidence="1" id="KW-0812">Transmembrane</keyword>
<dbReference type="InterPro" id="IPR056121">
    <property type="entry name" value="DUF7704"/>
</dbReference>
<dbReference type="PANTHER" id="PTHR37019:SF1">
    <property type="entry name" value="EXPERA DOMAIN-CONTAINING PROTEIN"/>
    <property type="match status" value="1"/>
</dbReference>
<gene>
    <name evidence="3" type="ORF">P154DRAFT_610740</name>
</gene>
<protein>
    <recommendedName>
        <fullName evidence="2">DUF7704 domain-containing protein</fullName>
    </recommendedName>
</protein>
<evidence type="ECO:0000313" key="4">
    <source>
        <dbReference type="Proteomes" id="UP000799779"/>
    </source>
</evidence>
<reference evidence="3" key="1">
    <citation type="journal article" date="2020" name="Stud. Mycol.">
        <title>101 Dothideomycetes genomes: a test case for predicting lifestyles and emergence of pathogens.</title>
        <authorList>
            <person name="Haridas S."/>
            <person name="Albert R."/>
            <person name="Binder M."/>
            <person name="Bloem J."/>
            <person name="Labutti K."/>
            <person name="Salamov A."/>
            <person name="Andreopoulos B."/>
            <person name="Baker S."/>
            <person name="Barry K."/>
            <person name="Bills G."/>
            <person name="Bluhm B."/>
            <person name="Cannon C."/>
            <person name="Castanera R."/>
            <person name="Culley D."/>
            <person name="Daum C."/>
            <person name="Ezra D."/>
            <person name="Gonzalez J."/>
            <person name="Henrissat B."/>
            <person name="Kuo A."/>
            <person name="Liang C."/>
            <person name="Lipzen A."/>
            <person name="Lutzoni F."/>
            <person name="Magnuson J."/>
            <person name="Mondo S."/>
            <person name="Nolan M."/>
            <person name="Ohm R."/>
            <person name="Pangilinan J."/>
            <person name="Park H.-J."/>
            <person name="Ramirez L."/>
            <person name="Alfaro M."/>
            <person name="Sun H."/>
            <person name="Tritt A."/>
            <person name="Yoshinaga Y."/>
            <person name="Zwiers L.-H."/>
            <person name="Turgeon B."/>
            <person name="Goodwin S."/>
            <person name="Spatafora J."/>
            <person name="Crous P."/>
            <person name="Grigoriev I."/>
        </authorList>
    </citation>
    <scope>NUCLEOTIDE SEQUENCE</scope>
    <source>
        <strain evidence="3">CBS 123094</strain>
    </source>
</reference>
<name>A0A6A5W8W2_9PLEO</name>
<keyword evidence="1" id="KW-0472">Membrane</keyword>
<keyword evidence="4" id="KW-1185">Reference proteome</keyword>
<feature type="transmembrane region" description="Helical" evidence="1">
    <location>
        <begin position="121"/>
        <end position="142"/>
    </location>
</feature>
<evidence type="ECO:0000259" key="2">
    <source>
        <dbReference type="Pfam" id="PF24803"/>
    </source>
</evidence>
<organism evidence="3 4">
    <name type="scientific">Amniculicola lignicola CBS 123094</name>
    <dbReference type="NCBI Taxonomy" id="1392246"/>
    <lineage>
        <taxon>Eukaryota</taxon>
        <taxon>Fungi</taxon>
        <taxon>Dikarya</taxon>
        <taxon>Ascomycota</taxon>
        <taxon>Pezizomycotina</taxon>
        <taxon>Dothideomycetes</taxon>
        <taxon>Pleosporomycetidae</taxon>
        <taxon>Pleosporales</taxon>
        <taxon>Amniculicolaceae</taxon>
        <taxon>Amniculicola</taxon>
    </lineage>
</organism>
<keyword evidence="1" id="KW-1133">Transmembrane helix</keyword>
<dbReference type="PANTHER" id="PTHR37019">
    <property type="entry name" value="CHROMOSOME 1, WHOLE GENOME SHOTGUN SEQUENCE"/>
    <property type="match status" value="1"/>
</dbReference>
<dbReference type="OrthoDB" id="5313995at2759"/>
<evidence type="ECO:0000313" key="3">
    <source>
        <dbReference type="EMBL" id="KAF1995555.1"/>
    </source>
</evidence>